<protein>
    <submittedName>
        <fullName evidence="1">Uncharacterized protein</fullName>
    </submittedName>
</protein>
<proteinExistence type="predicted"/>
<comment type="caution">
    <text evidence="1">The sequence shown here is derived from an EMBL/GenBank/DDBJ whole genome shotgun (WGS) entry which is preliminary data.</text>
</comment>
<dbReference type="Proteomes" id="UP000430232">
    <property type="component" value="Unassembled WGS sequence"/>
</dbReference>
<accession>A0A6H9T610</accession>
<sequence>MLPDTVLDSDDTVLFVVDKPVDNELAVVDVDVDSDVTLLLVVDRPVDSELTPVDSELAVVEVDVDSELTARFVAFSCEPLIASVLVALIRPAATFVI</sequence>
<evidence type="ECO:0000313" key="2">
    <source>
        <dbReference type="Proteomes" id="UP000430232"/>
    </source>
</evidence>
<organism evidence="1 2">
    <name type="scientific">Burkholderia latens</name>
    <dbReference type="NCBI Taxonomy" id="488446"/>
    <lineage>
        <taxon>Bacteria</taxon>
        <taxon>Pseudomonadati</taxon>
        <taxon>Pseudomonadota</taxon>
        <taxon>Betaproteobacteria</taxon>
        <taxon>Burkholderiales</taxon>
        <taxon>Burkholderiaceae</taxon>
        <taxon>Burkholderia</taxon>
        <taxon>Burkholderia cepacia complex</taxon>
    </lineage>
</organism>
<dbReference type="OrthoDB" id="9040753at2"/>
<evidence type="ECO:0000313" key="1">
    <source>
        <dbReference type="EMBL" id="KAB0644817.1"/>
    </source>
</evidence>
<keyword evidence="2" id="KW-1185">Reference proteome</keyword>
<dbReference type="EMBL" id="VZOJ01000001">
    <property type="protein sequence ID" value="KAB0644817.1"/>
    <property type="molecule type" value="Genomic_DNA"/>
</dbReference>
<gene>
    <name evidence="1" type="ORF">F7R21_00440</name>
</gene>
<dbReference type="AlphaFoldDB" id="A0A6H9T610"/>
<name>A0A6H9T610_9BURK</name>
<dbReference type="RefSeq" id="WP_151062346.1">
    <property type="nucleotide sequence ID" value="NZ_CADFCV010000002.1"/>
</dbReference>
<reference evidence="1 2" key="1">
    <citation type="submission" date="2019-09" db="EMBL/GenBank/DDBJ databases">
        <title>Draft genome sequences of 48 bacterial type strains from the CCUG.</title>
        <authorList>
            <person name="Tunovic T."/>
            <person name="Pineiro-Iglesias B."/>
            <person name="Unosson C."/>
            <person name="Inganas E."/>
            <person name="Ohlen M."/>
            <person name="Cardew S."/>
            <person name="Jensie-Markopoulos S."/>
            <person name="Salva-Serra F."/>
            <person name="Jaen-Luchoro D."/>
            <person name="Karlsson R."/>
            <person name="Svensson-Stadler L."/>
            <person name="Chun J."/>
            <person name="Moore E."/>
        </authorList>
    </citation>
    <scope>NUCLEOTIDE SEQUENCE [LARGE SCALE GENOMIC DNA]</scope>
    <source>
        <strain evidence="1 2">CCUG 54555</strain>
    </source>
</reference>